<reference evidence="2 3" key="1">
    <citation type="submission" date="2014-01" db="EMBL/GenBank/DDBJ databases">
        <title>Roseivivax halodurans JCM 10272 Genome Sequencing.</title>
        <authorList>
            <person name="Lai Q."/>
            <person name="Li G."/>
            <person name="Shao Z."/>
        </authorList>
    </citation>
    <scope>NUCLEOTIDE SEQUENCE [LARGE SCALE GENOMIC DNA]</scope>
    <source>
        <strain evidence="2 3">JCM 10272</strain>
    </source>
</reference>
<dbReference type="RefSeq" id="WP_280110269.1">
    <property type="nucleotide sequence ID" value="NZ_JALZ01000001.1"/>
</dbReference>
<keyword evidence="1" id="KW-0812">Transmembrane</keyword>
<sequence length="43" mass="4856">MSRTEFASEMRDKKRDQARGHLIETLVGFGFIIWVAAKFAAGL</sequence>
<dbReference type="Proteomes" id="UP000022447">
    <property type="component" value="Unassembled WGS sequence"/>
</dbReference>
<dbReference type="EMBL" id="JALZ01000001">
    <property type="protein sequence ID" value="ETX16695.1"/>
    <property type="molecule type" value="Genomic_DNA"/>
</dbReference>
<comment type="caution">
    <text evidence="2">The sequence shown here is derived from an EMBL/GenBank/DDBJ whole genome shotgun (WGS) entry which is preliminary data.</text>
</comment>
<organism evidence="2 3">
    <name type="scientific">Roseivivax halodurans JCM 10272</name>
    <dbReference type="NCBI Taxonomy" id="1449350"/>
    <lineage>
        <taxon>Bacteria</taxon>
        <taxon>Pseudomonadati</taxon>
        <taxon>Pseudomonadota</taxon>
        <taxon>Alphaproteobacteria</taxon>
        <taxon>Rhodobacterales</taxon>
        <taxon>Roseobacteraceae</taxon>
        <taxon>Roseivivax</taxon>
    </lineage>
</organism>
<evidence type="ECO:0000256" key="1">
    <source>
        <dbReference type="SAM" id="Phobius"/>
    </source>
</evidence>
<keyword evidence="1" id="KW-1133">Transmembrane helix</keyword>
<evidence type="ECO:0000313" key="3">
    <source>
        <dbReference type="Proteomes" id="UP000022447"/>
    </source>
</evidence>
<protein>
    <submittedName>
        <fullName evidence="2">Uncharacterized protein</fullName>
    </submittedName>
</protein>
<evidence type="ECO:0000313" key="2">
    <source>
        <dbReference type="EMBL" id="ETX16695.1"/>
    </source>
</evidence>
<gene>
    <name evidence="2" type="ORF">OCH239_00050</name>
</gene>
<name>X7ELB2_9RHOB</name>
<dbReference type="AlphaFoldDB" id="X7ELB2"/>
<keyword evidence="3" id="KW-1185">Reference proteome</keyword>
<accession>X7ELB2</accession>
<keyword evidence="1" id="KW-0472">Membrane</keyword>
<proteinExistence type="predicted"/>
<feature type="transmembrane region" description="Helical" evidence="1">
    <location>
        <begin position="21"/>
        <end position="41"/>
    </location>
</feature>